<proteinExistence type="inferred from homology"/>
<feature type="region of interest" description="Disordered" evidence="2">
    <location>
        <begin position="299"/>
        <end position="318"/>
    </location>
</feature>
<evidence type="ECO:0000259" key="4">
    <source>
        <dbReference type="Pfam" id="PF25954"/>
    </source>
</evidence>
<dbReference type="PANTHER" id="PTHR30469:SF11">
    <property type="entry name" value="BLL4320 PROTEIN"/>
    <property type="match status" value="1"/>
</dbReference>
<evidence type="ECO:0000313" key="6">
    <source>
        <dbReference type="Proteomes" id="UP001222118"/>
    </source>
</evidence>
<accession>A0ABY7YX60</accession>
<gene>
    <name evidence="5" type="ORF">PSQ90_16615</name>
</gene>
<dbReference type="Gene3D" id="2.40.420.20">
    <property type="match status" value="1"/>
</dbReference>
<dbReference type="Gene3D" id="1.10.287.470">
    <property type="entry name" value="Helix hairpin bin"/>
    <property type="match status" value="1"/>
</dbReference>
<feature type="domain" description="CusB-like beta-barrel" evidence="4">
    <location>
        <begin position="154"/>
        <end position="224"/>
    </location>
</feature>
<evidence type="ECO:0000256" key="1">
    <source>
        <dbReference type="ARBA" id="ARBA00009477"/>
    </source>
</evidence>
<feature type="domain" description="Multidrug resistance protein MdtA-like barrel-sandwich hybrid" evidence="3">
    <location>
        <begin position="19"/>
        <end position="140"/>
    </location>
</feature>
<reference evidence="5 6" key="1">
    <citation type="submission" date="2023-02" db="EMBL/GenBank/DDBJ databases">
        <title>Devosia chondri sp. nov., isolated from the phycosphere of marine algae.</title>
        <authorList>
            <person name="Kim J.M."/>
            <person name="Lee J.K."/>
            <person name="Choi B.J."/>
            <person name="Bayburt H."/>
            <person name="Jeon C.O."/>
        </authorList>
    </citation>
    <scope>NUCLEOTIDE SEQUENCE [LARGE SCALE GENOMIC DNA]</scope>
    <source>
        <strain evidence="5 6">G2-5</strain>
    </source>
</reference>
<dbReference type="SUPFAM" id="SSF111369">
    <property type="entry name" value="HlyD-like secretion proteins"/>
    <property type="match status" value="1"/>
</dbReference>
<dbReference type="Gene3D" id="2.40.50.100">
    <property type="match status" value="1"/>
</dbReference>
<dbReference type="InterPro" id="IPR006143">
    <property type="entry name" value="RND_pump_MFP"/>
</dbReference>
<evidence type="ECO:0000313" key="5">
    <source>
        <dbReference type="EMBL" id="WDR05839.1"/>
    </source>
</evidence>
<evidence type="ECO:0000256" key="2">
    <source>
        <dbReference type="SAM" id="MobiDB-lite"/>
    </source>
</evidence>
<protein>
    <submittedName>
        <fullName evidence="5">Efflux RND transporter periplasmic adaptor subunit</fullName>
    </submittedName>
</protein>
<dbReference type="Gene3D" id="2.40.30.170">
    <property type="match status" value="1"/>
</dbReference>
<name>A0ABY7YX60_9HYPH</name>
<dbReference type="RefSeq" id="WP_282211357.1">
    <property type="nucleotide sequence ID" value="NZ_CP118247.1"/>
</dbReference>
<dbReference type="EMBL" id="CP118247">
    <property type="protein sequence ID" value="WDR05839.1"/>
    <property type="molecule type" value="Genomic_DNA"/>
</dbReference>
<dbReference type="Pfam" id="PF25954">
    <property type="entry name" value="Beta-barrel_RND_2"/>
    <property type="match status" value="1"/>
</dbReference>
<dbReference type="NCBIfam" id="TIGR01730">
    <property type="entry name" value="RND_mfp"/>
    <property type="match status" value="1"/>
</dbReference>
<organism evidence="5 6">
    <name type="scientific">Devosia rhodophyticola</name>
    <dbReference type="NCBI Taxonomy" id="3026423"/>
    <lineage>
        <taxon>Bacteria</taxon>
        <taxon>Pseudomonadati</taxon>
        <taxon>Pseudomonadota</taxon>
        <taxon>Alphaproteobacteria</taxon>
        <taxon>Hyphomicrobiales</taxon>
        <taxon>Devosiaceae</taxon>
        <taxon>Devosia</taxon>
    </lineage>
</organism>
<dbReference type="Proteomes" id="UP001222118">
    <property type="component" value="Chromosome"/>
</dbReference>
<sequence length="318" mass="33370">MASINDTLSAIGQGNAIHSVTVGSPSGGTLEELLVAPGDVVKAGQIMGRLDSTKEKIDFDLAQLAASDAEATLARNQGLALSDLVAGSALATVQLAADKATLQLRTAEDALQRRNIVSPINGAVGLIQVRPGNYLSAQTAVTTIEDASSILIDFWVPERFANSISMNMPVEVHAIALPGQNLSGVVSAVDNKVDQQSRTLQVEARIANDDNILRPGMSFSVNMKFSGEEFPAVNPLAIQWSAEGSYVWTFVDGKAHKVMAEIVQRNSDGVLVKGDLTPGDAVISEGILQLSEGATVTLLDGPGDEKTADSVRPAISKR</sequence>
<evidence type="ECO:0000259" key="3">
    <source>
        <dbReference type="Pfam" id="PF25917"/>
    </source>
</evidence>
<dbReference type="Pfam" id="PF25917">
    <property type="entry name" value="BSH_RND"/>
    <property type="match status" value="1"/>
</dbReference>
<dbReference type="PANTHER" id="PTHR30469">
    <property type="entry name" value="MULTIDRUG RESISTANCE PROTEIN MDTA"/>
    <property type="match status" value="1"/>
</dbReference>
<comment type="similarity">
    <text evidence="1">Belongs to the membrane fusion protein (MFP) (TC 8.A.1) family.</text>
</comment>
<dbReference type="InterPro" id="IPR058792">
    <property type="entry name" value="Beta-barrel_RND_2"/>
</dbReference>
<dbReference type="InterPro" id="IPR058625">
    <property type="entry name" value="MdtA-like_BSH"/>
</dbReference>
<keyword evidence="6" id="KW-1185">Reference proteome</keyword>